<proteinExistence type="predicted"/>
<dbReference type="EMBL" id="ML179662">
    <property type="protein sequence ID" value="THU83450.1"/>
    <property type="molecule type" value="Genomic_DNA"/>
</dbReference>
<accession>A0A4S8L4W0</accession>
<dbReference type="GO" id="GO:0050660">
    <property type="term" value="F:flavin adenine dinucleotide binding"/>
    <property type="evidence" value="ECO:0007669"/>
    <property type="project" value="InterPro"/>
</dbReference>
<gene>
    <name evidence="1" type="ORF">K435DRAFT_807506</name>
</gene>
<evidence type="ECO:0000313" key="2">
    <source>
        <dbReference type="Proteomes" id="UP000297245"/>
    </source>
</evidence>
<organism evidence="1 2">
    <name type="scientific">Dendrothele bispora (strain CBS 962.96)</name>
    <dbReference type="NCBI Taxonomy" id="1314807"/>
    <lineage>
        <taxon>Eukaryota</taxon>
        <taxon>Fungi</taxon>
        <taxon>Dikarya</taxon>
        <taxon>Basidiomycota</taxon>
        <taxon>Agaricomycotina</taxon>
        <taxon>Agaricomycetes</taxon>
        <taxon>Agaricomycetidae</taxon>
        <taxon>Agaricales</taxon>
        <taxon>Agaricales incertae sedis</taxon>
        <taxon>Dendrothele</taxon>
    </lineage>
</organism>
<dbReference type="PANTHER" id="PTHR11552">
    <property type="entry name" value="GLUCOSE-METHANOL-CHOLINE GMC OXIDOREDUCTASE"/>
    <property type="match status" value="1"/>
</dbReference>
<dbReference type="SUPFAM" id="SSF54373">
    <property type="entry name" value="FAD-linked reductases, C-terminal domain"/>
    <property type="match status" value="1"/>
</dbReference>
<dbReference type="InterPro" id="IPR012132">
    <property type="entry name" value="GMC_OxRdtase"/>
</dbReference>
<dbReference type="AlphaFoldDB" id="A0A4S8L4W0"/>
<dbReference type="GO" id="GO:0016491">
    <property type="term" value="F:oxidoreductase activity"/>
    <property type="evidence" value="ECO:0007669"/>
    <property type="project" value="TreeGrafter"/>
</dbReference>
<name>A0A4S8L4W0_DENBC</name>
<evidence type="ECO:0000313" key="1">
    <source>
        <dbReference type="EMBL" id="THU83450.1"/>
    </source>
</evidence>
<reference evidence="1 2" key="1">
    <citation type="journal article" date="2019" name="Nat. Ecol. Evol.">
        <title>Megaphylogeny resolves global patterns of mushroom evolution.</title>
        <authorList>
            <person name="Varga T."/>
            <person name="Krizsan K."/>
            <person name="Foldi C."/>
            <person name="Dima B."/>
            <person name="Sanchez-Garcia M."/>
            <person name="Sanchez-Ramirez S."/>
            <person name="Szollosi G.J."/>
            <person name="Szarkandi J.G."/>
            <person name="Papp V."/>
            <person name="Albert L."/>
            <person name="Andreopoulos W."/>
            <person name="Angelini C."/>
            <person name="Antonin V."/>
            <person name="Barry K.W."/>
            <person name="Bougher N.L."/>
            <person name="Buchanan P."/>
            <person name="Buyck B."/>
            <person name="Bense V."/>
            <person name="Catcheside P."/>
            <person name="Chovatia M."/>
            <person name="Cooper J."/>
            <person name="Damon W."/>
            <person name="Desjardin D."/>
            <person name="Finy P."/>
            <person name="Geml J."/>
            <person name="Haridas S."/>
            <person name="Hughes K."/>
            <person name="Justo A."/>
            <person name="Karasinski D."/>
            <person name="Kautmanova I."/>
            <person name="Kiss B."/>
            <person name="Kocsube S."/>
            <person name="Kotiranta H."/>
            <person name="LaButti K.M."/>
            <person name="Lechner B.E."/>
            <person name="Liimatainen K."/>
            <person name="Lipzen A."/>
            <person name="Lukacs Z."/>
            <person name="Mihaltcheva S."/>
            <person name="Morgado L.N."/>
            <person name="Niskanen T."/>
            <person name="Noordeloos M.E."/>
            <person name="Ohm R.A."/>
            <person name="Ortiz-Santana B."/>
            <person name="Ovrebo C."/>
            <person name="Racz N."/>
            <person name="Riley R."/>
            <person name="Savchenko A."/>
            <person name="Shiryaev A."/>
            <person name="Soop K."/>
            <person name="Spirin V."/>
            <person name="Szebenyi C."/>
            <person name="Tomsovsky M."/>
            <person name="Tulloss R.E."/>
            <person name="Uehling J."/>
            <person name="Grigoriev I.V."/>
            <person name="Vagvolgyi C."/>
            <person name="Papp T."/>
            <person name="Martin F.M."/>
            <person name="Miettinen O."/>
            <person name="Hibbett D.S."/>
            <person name="Nagy L.G."/>
        </authorList>
    </citation>
    <scope>NUCLEOTIDE SEQUENCE [LARGE SCALE GENOMIC DNA]</scope>
    <source>
        <strain evidence="1 2">CBS 962.96</strain>
    </source>
</reference>
<dbReference type="PANTHER" id="PTHR11552:SF147">
    <property type="entry name" value="CHOLINE DEHYDROGENASE, MITOCHONDRIAL"/>
    <property type="match status" value="1"/>
</dbReference>
<protein>
    <recommendedName>
        <fullName evidence="3">Glucose-methanol-choline oxidoreductase C-terminal domain-containing protein</fullName>
    </recommendedName>
</protein>
<dbReference type="OrthoDB" id="269227at2759"/>
<dbReference type="Proteomes" id="UP000297245">
    <property type="component" value="Unassembled WGS sequence"/>
</dbReference>
<sequence length="351" mass="38728">MLTRAPLVSIQVFKTTADWGYETTTLRPFSSPALNVLIFSYSVHPAMYLLKSEKYLPSPNHPKVKPEDRGRSMAYRPMLKLLLQSTVSPLRHTKTLGFHTTRTPQLLLLSGVGPAVEFKPLDILTFFSTCQPSEKHVNDHISLGSVIFPAKLGYTYDHMRSRPSQNFTLFKRLVFGTGPLSAQGATAAFVRSDDKSPPYGSNASAGVEVKDLTTGPGAPDIELYWPPSIFTNYGFTHIPAGLSGISMSLVALMPKREGSVTLTLNLNSVWDHPIIDPTSENDLNMIVRGVRLLLRLARIKASEVGFRSKNRTTAVDNLFFSGDADPDKVSFSKILVLEQIVLNAGFFLGDR</sequence>
<dbReference type="Gene3D" id="3.30.560.10">
    <property type="entry name" value="Glucose Oxidase, domain 3"/>
    <property type="match status" value="1"/>
</dbReference>
<keyword evidence="2" id="KW-1185">Reference proteome</keyword>
<evidence type="ECO:0008006" key="3">
    <source>
        <dbReference type="Google" id="ProtNLM"/>
    </source>
</evidence>